<name>A0ABQ1WI01_9BACT</name>
<gene>
    <name evidence="2" type="ORF">GCM10011378_05410</name>
</gene>
<dbReference type="SUPFAM" id="SSF52833">
    <property type="entry name" value="Thioredoxin-like"/>
    <property type="match status" value="1"/>
</dbReference>
<keyword evidence="3" id="KW-1185">Reference proteome</keyword>
<sequence length="220" mass="24380">MEQQHTNDLPELLYISDPLCGWCYGMSPVVQRVQQEFAGRVEVSVLCGGMVTGAQVGPIREDWPYITGALEQVEQVTGVQFGAAFRALGQEGSHVQDSEPPCRAIHAFRQLRQEQAAEFAHAVQRAYFQEGADLNDLATYEPLAAAYGLDPSEFRQQLTRPEIIRGTQLEFAAVSKIGVQGFPTTILRVGSQGYVLARGFQPYESFRTDLEEALRQAGRN</sequence>
<dbReference type="Proteomes" id="UP000601361">
    <property type="component" value="Unassembled WGS sequence"/>
</dbReference>
<dbReference type="InterPro" id="IPR036249">
    <property type="entry name" value="Thioredoxin-like_sf"/>
</dbReference>
<organism evidence="2 3">
    <name type="scientific">Hymenobacter glacieicola</name>
    <dbReference type="NCBI Taxonomy" id="1562124"/>
    <lineage>
        <taxon>Bacteria</taxon>
        <taxon>Pseudomonadati</taxon>
        <taxon>Bacteroidota</taxon>
        <taxon>Cytophagia</taxon>
        <taxon>Cytophagales</taxon>
        <taxon>Hymenobacteraceae</taxon>
        <taxon>Hymenobacter</taxon>
    </lineage>
</organism>
<dbReference type="PANTHER" id="PTHR13887">
    <property type="entry name" value="GLUTATHIONE S-TRANSFERASE KAPPA"/>
    <property type="match status" value="1"/>
</dbReference>
<dbReference type="Pfam" id="PF01323">
    <property type="entry name" value="DSBA"/>
    <property type="match status" value="1"/>
</dbReference>
<dbReference type="Gene3D" id="1.10.472.60">
    <property type="entry name" value="putative protein disulfide isomerase domain"/>
    <property type="match status" value="1"/>
</dbReference>
<dbReference type="RefSeq" id="WP_188556262.1">
    <property type="nucleotide sequence ID" value="NZ_BMGS01000001.1"/>
</dbReference>
<reference evidence="3" key="1">
    <citation type="journal article" date="2019" name="Int. J. Syst. Evol. Microbiol.">
        <title>The Global Catalogue of Microorganisms (GCM) 10K type strain sequencing project: providing services to taxonomists for standard genome sequencing and annotation.</title>
        <authorList>
            <consortium name="The Broad Institute Genomics Platform"/>
            <consortium name="The Broad Institute Genome Sequencing Center for Infectious Disease"/>
            <person name="Wu L."/>
            <person name="Ma J."/>
        </authorList>
    </citation>
    <scope>NUCLEOTIDE SEQUENCE [LARGE SCALE GENOMIC DNA]</scope>
    <source>
        <strain evidence="3">CGMCC 1.12990</strain>
    </source>
</reference>
<dbReference type="PANTHER" id="PTHR13887:SF54">
    <property type="entry name" value="DSBA FAMILY PROTEIN"/>
    <property type="match status" value="1"/>
</dbReference>
<evidence type="ECO:0000313" key="2">
    <source>
        <dbReference type="EMBL" id="GGG31786.1"/>
    </source>
</evidence>
<protein>
    <submittedName>
        <fullName evidence="2">DsbA family protein</fullName>
    </submittedName>
</protein>
<evidence type="ECO:0000313" key="3">
    <source>
        <dbReference type="Proteomes" id="UP000601361"/>
    </source>
</evidence>
<proteinExistence type="predicted"/>
<evidence type="ECO:0000259" key="1">
    <source>
        <dbReference type="Pfam" id="PF01323"/>
    </source>
</evidence>
<dbReference type="CDD" id="cd03025">
    <property type="entry name" value="DsbA_FrnE_like"/>
    <property type="match status" value="1"/>
</dbReference>
<dbReference type="EMBL" id="BMGS01000001">
    <property type="protein sequence ID" value="GGG31786.1"/>
    <property type="molecule type" value="Genomic_DNA"/>
</dbReference>
<dbReference type="InterPro" id="IPR001853">
    <property type="entry name" value="DSBA-like_thioredoxin_dom"/>
</dbReference>
<comment type="caution">
    <text evidence="2">The sequence shown here is derived from an EMBL/GenBank/DDBJ whole genome shotgun (WGS) entry which is preliminary data.</text>
</comment>
<dbReference type="Gene3D" id="3.40.30.10">
    <property type="entry name" value="Glutaredoxin"/>
    <property type="match status" value="1"/>
</dbReference>
<feature type="domain" description="DSBA-like thioredoxin" evidence="1">
    <location>
        <begin position="16"/>
        <end position="209"/>
    </location>
</feature>
<accession>A0ABQ1WI01</accession>